<evidence type="ECO:0000256" key="2">
    <source>
        <dbReference type="SAM" id="SignalP"/>
    </source>
</evidence>
<reference evidence="3 4" key="1">
    <citation type="submission" date="2019-02" db="EMBL/GenBank/DDBJ databases">
        <title>Deep-cultivation of Planctomycetes and their phenomic and genomic characterization uncovers novel biology.</title>
        <authorList>
            <person name="Wiegand S."/>
            <person name="Jogler M."/>
            <person name="Boedeker C."/>
            <person name="Pinto D."/>
            <person name="Vollmers J."/>
            <person name="Rivas-Marin E."/>
            <person name="Kohn T."/>
            <person name="Peeters S.H."/>
            <person name="Heuer A."/>
            <person name="Rast P."/>
            <person name="Oberbeckmann S."/>
            <person name="Bunk B."/>
            <person name="Jeske O."/>
            <person name="Meyerdierks A."/>
            <person name="Storesund J.E."/>
            <person name="Kallscheuer N."/>
            <person name="Luecker S."/>
            <person name="Lage O.M."/>
            <person name="Pohl T."/>
            <person name="Merkel B.J."/>
            <person name="Hornburger P."/>
            <person name="Mueller R.-W."/>
            <person name="Bruemmer F."/>
            <person name="Labrenz M."/>
            <person name="Spormann A.M."/>
            <person name="Op den Camp H."/>
            <person name="Overmann J."/>
            <person name="Amann R."/>
            <person name="Jetten M.S.M."/>
            <person name="Mascher T."/>
            <person name="Medema M.H."/>
            <person name="Devos D.P."/>
            <person name="Kaster A.-K."/>
            <person name="Ovreas L."/>
            <person name="Rohde M."/>
            <person name="Galperin M.Y."/>
            <person name="Jogler C."/>
        </authorList>
    </citation>
    <scope>NUCLEOTIDE SEQUENCE [LARGE SCALE GENOMIC DNA]</scope>
    <source>
        <strain evidence="3 4">K22_7</strain>
    </source>
</reference>
<sequence precursor="true">MTPITKIAAALAIILSMSATSAFADTYHHIDQLALSIDRETKQLVNETRHYRHSREYRHLQADARDLSRLASHMHDVAHAEGSLHHLQSDLAEIDSKFHHLESVIGRIEHEANHGHGHIHGHTSHVHRLLGSIENSIHHLQDDLRSLQTSSHTVRRVVVTRPTVAPVRSYRTYSDIQRSYRSSHGAGHHGGHHAPQHGISVPRSRGISFGNGRFSINF</sequence>
<evidence type="ECO:0000313" key="3">
    <source>
        <dbReference type="EMBL" id="QDT04128.1"/>
    </source>
</evidence>
<dbReference type="OrthoDB" id="284455at2"/>
<evidence type="ECO:0008006" key="5">
    <source>
        <dbReference type="Google" id="ProtNLM"/>
    </source>
</evidence>
<name>A0A517NAT5_9BACT</name>
<accession>A0A517NAT5</accession>
<proteinExistence type="predicted"/>
<protein>
    <recommendedName>
        <fullName evidence="5">Chromosome partition protein Smc</fullName>
    </recommendedName>
</protein>
<dbReference type="RefSeq" id="WP_145169650.1">
    <property type="nucleotide sequence ID" value="NZ_CP036525.1"/>
</dbReference>
<gene>
    <name evidence="3" type="ORF">K227x_25160</name>
</gene>
<feature type="compositionally biased region" description="Basic residues" evidence="1">
    <location>
        <begin position="186"/>
        <end position="195"/>
    </location>
</feature>
<dbReference type="Proteomes" id="UP000318538">
    <property type="component" value="Chromosome"/>
</dbReference>
<keyword evidence="4" id="KW-1185">Reference proteome</keyword>
<feature type="chain" id="PRO_5022080593" description="Chromosome partition protein Smc" evidence="2">
    <location>
        <begin position="25"/>
        <end position="218"/>
    </location>
</feature>
<feature type="signal peptide" evidence="2">
    <location>
        <begin position="1"/>
        <end position="24"/>
    </location>
</feature>
<feature type="region of interest" description="Disordered" evidence="1">
    <location>
        <begin position="180"/>
        <end position="206"/>
    </location>
</feature>
<dbReference type="KEGG" id="rlc:K227x_25160"/>
<dbReference type="AlphaFoldDB" id="A0A517NAT5"/>
<evidence type="ECO:0000313" key="4">
    <source>
        <dbReference type="Proteomes" id="UP000318538"/>
    </source>
</evidence>
<keyword evidence="2" id="KW-0732">Signal</keyword>
<evidence type="ECO:0000256" key="1">
    <source>
        <dbReference type="SAM" id="MobiDB-lite"/>
    </source>
</evidence>
<organism evidence="3 4">
    <name type="scientific">Rubripirellula lacrimiformis</name>
    <dbReference type="NCBI Taxonomy" id="1930273"/>
    <lineage>
        <taxon>Bacteria</taxon>
        <taxon>Pseudomonadati</taxon>
        <taxon>Planctomycetota</taxon>
        <taxon>Planctomycetia</taxon>
        <taxon>Pirellulales</taxon>
        <taxon>Pirellulaceae</taxon>
        <taxon>Rubripirellula</taxon>
    </lineage>
</organism>
<dbReference type="EMBL" id="CP036525">
    <property type="protein sequence ID" value="QDT04128.1"/>
    <property type="molecule type" value="Genomic_DNA"/>
</dbReference>